<name>S9W0Q3_9TRYP</name>
<reference evidence="1 2" key="1">
    <citation type="journal article" date="2013" name="PLoS ONE">
        <title>Predicting the Proteins of Angomonas deanei, Strigomonas culicis and Their Respective Endosymbionts Reveals New Aspects of the Trypanosomatidae Family.</title>
        <authorList>
            <person name="Motta M.C."/>
            <person name="Martins A.C."/>
            <person name="de Souza S.S."/>
            <person name="Catta-Preta C.M."/>
            <person name="Silva R."/>
            <person name="Klein C.C."/>
            <person name="de Almeida L.G."/>
            <person name="de Lima Cunha O."/>
            <person name="Ciapina L.P."/>
            <person name="Brocchi M."/>
            <person name="Colabardini A.C."/>
            <person name="de Araujo Lima B."/>
            <person name="Machado C.R."/>
            <person name="de Almeida Soares C.M."/>
            <person name="Probst C.M."/>
            <person name="de Menezes C.B."/>
            <person name="Thompson C.E."/>
            <person name="Bartholomeu D.C."/>
            <person name="Gradia D.F."/>
            <person name="Pavoni D.P."/>
            <person name="Grisard E.C."/>
            <person name="Fantinatti-Garboggini F."/>
            <person name="Marchini F.K."/>
            <person name="Rodrigues-Luiz G.F."/>
            <person name="Wagner G."/>
            <person name="Goldman G.H."/>
            <person name="Fietto J.L."/>
            <person name="Elias M.C."/>
            <person name="Goldman M.H."/>
            <person name="Sagot M.F."/>
            <person name="Pereira M."/>
            <person name="Stoco P.H."/>
            <person name="de Mendonca-Neto R.P."/>
            <person name="Teixeira S.M."/>
            <person name="Maciel T.E."/>
            <person name="de Oliveira Mendes T.A."/>
            <person name="Urmenyi T.P."/>
            <person name="de Souza W."/>
            <person name="Schenkman S."/>
            <person name="de Vasconcelos A.T."/>
        </authorList>
    </citation>
    <scope>NUCLEOTIDE SEQUENCE [LARGE SCALE GENOMIC DNA]</scope>
</reference>
<comment type="caution">
    <text evidence="1">The sequence shown here is derived from an EMBL/GenBank/DDBJ whole genome shotgun (WGS) entry which is preliminary data.</text>
</comment>
<dbReference type="AlphaFoldDB" id="S9W0Q3"/>
<dbReference type="Proteomes" id="UP000015354">
    <property type="component" value="Unassembled WGS sequence"/>
</dbReference>
<gene>
    <name evidence="1" type="ORF">STCU_04506</name>
</gene>
<evidence type="ECO:0000313" key="2">
    <source>
        <dbReference type="Proteomes" id="UP000015354"/>
    </source>
</evidence>
<feature type="non-terminal residue" evidence="1">
    <location>
        <position position="213"/>
    </location>
</feature>
<dbReference type="OrthoDB" id="241982at2759"/>
<protein>
    <submittedName>
        <fullName evidence="1">Uncharacterized protein</fullName>
    </submittedName>
</protein>
<evidence type="ECO:0000313" key="1">
    <source>
        <dbReference type="EMBL" id="EPY29515.1"/>
    </source>
</evidence>
<dbReference type="EMBL" id="ATMH01004506">
    <property type="protein sequence ID" value="EPY29515.1"/>
    <property type="molecule type" value="Genomic_DNA"/>
</dbReference>
<sequence length="213" mass="23830">MKNYELIFPGGIVADVKPLTSFARPEKKLSRLPVVELVAPTSYDIDTALRHMEADAKSDARGNVPPTFIVVEPPSYPTELVFLKGIPYLHNLSERLQFQKRRGNAAAPLPSEGQSYTEKSLDLLRESLGDHVQDLDATMREFLASPTESPHRHLVLLPPLQKNYIESFDLLDSTFRDAMRPYLTSPTAQQTDSLDAADLSYSEPPSVLFISFN</sequence>
<keyword evidence="2" id="KW-1185">Reference proteome</keyword>
<organism evidence="1 2">
    <name type="scientific">Strigomonas culicis</name>
    <dbReference type="NCBI Taxonomy" id="28005"/>
    <lineage>
        <taxon>Eukaryota</taxon>
        <taxon>Discoba</taxon>
        <taxon>Euglenozoa</taxon>
        <taxon>Kinetoplastea</taxon>
        <taxon>Metakinetoplastina</taxon>
        <taxon>Trypanosomatida</taxon>
        <taxon>Trypanosomatidae</taxon>
        <taxon>Strigomonadinae</taxon>
        <taxon>Strigomonas</taxon>
    </lineage>
</organism>
<accession>S9W0Q3</accession>
<proteinExistence type="predicted"/>